<dbReference type="InterPro" id="IPR004089">
    <property type="entry name" value="MCPsignal_dom"/>
</dbReference>
<dbReference type="GO" id="GO:0016020">
    <property type="term" value="C:membrane"/>
    <property type="evidence" value="ECO:0007669"/>
    <property type="project" value="UniProtKB-SubCell"/>
</dbReference>
<dbReference type="PANTHER" id="PTHR32089:SF119">
    <property type="entry name" value="METHYL-ACCEPTING CHEMOTAXIS PROTEIN CTPL"/>
    <property type="match status" value="1"/>
</dbReference>
<gene>
    <name evidence="11" type="ORF">C8D85_2697</name>
</gene>
<dbReference type="Proteomes" id="UP000295729">
    <property type="component" value="Unassembled WGS sequence"/>
</dbReference>
<dbReference type="PRINTS" id="PR00260">
    <property type="entry name" value="CHEMTRNSDUCR"/>
</dbReference>
<evidence type="ECO:0000259" key="10">
    <source>
        <dbReference type="PROSITE" id="PS50885"/>
    </source>
</evidence>
<dbReference type="CDD" id="cd12912">
    <property type="entry name" value="PDC2_MCP_like"/>
    <property type="match status" value="1"/>
</dbReference>
<dbReference type="GO" id="GO:0006935">
    <property type="term" value="P:chemotaxis"/>
    <property type="evidence" value="ECO:0007669"/>
    <property type="project" value="InterPro"/>
</dbReference>
<dbReference type="PANTHER" id="PTHR32089">
    <property type="entry name" value="METHYL-ACCEPTING CHEMOTAXIS PROTEIN MCPB"/>
    <property type="match status" value="1"/>
</dbReference>
<keyword evidence="5 7" id="KW-0807">Transducer</keyword>
<dbReference type="Gene3D" id="1.10.287.950">
    <property type="entry name" value="Methyl-accepting chemotaxis protein"/>
    <property type="match status" value="1"/>
</dbReference>
<evidence type="ECO:0000256" key="1">
    <source>
        <dbReference type="ARBA" id="ARBA00004141"/>
    </source>
</evidence>
<comment type="subcellular location">
    <subcellularLocation>
        <location evidence="1">Membrane</location>
        <topology evidence="1">Multi-pass membrane protein</topology>
    </subcellularLocation>
</comment>
<dbReference type="InterPro" id="IPR004090">
    <property type="entry name" value="Chemotax_Me-accpt_rcpt"/>
</dbReference>
<dbReference type="GO" id="GO:0004888">
    <property type="term" value="F:transmembrane signaling receptor activity"/>
    <property type="evidence" value="ECO:0007669"/>
    <property type="project" value="InterPro"/>
</dbReference>
<dbReference type="Pfam" id="PF00672">
    <property type="entry name" value="HAMP"/>
    <property type="match status" value="1"/>
</dbReference>
<dbReference type="CDD" id="cd11386">
    <property type="entry name" value="MCP_signal"/>
    <property type="match status" value="1"/>
</dbReference>
<evidence type="ECO:0000259" key="9">
    <source>
        <dbReference type="PROSITE" id="PS50111"/>
    </source>
</evidence>
<dbReference type="OrthoDB" id="9781845at2"/>
<comment type="similarity">
    <text evidence="6">Belongs to the methyl-accepting chemotaxis (MCP) protein family.</text>
</comment>
<evidence type="ECO:0000256" key="6">
    <source>
        <dbReference type="ARBA" id="ARBA00029447"/>
    </source>
</evidence>
<keyword evidence="3 8" id="KW-1133">Transmembrane helix</keyword>
<dbReference type="AlphaFoldDB" id="A0A4R6X6S5"/>
<dbReference type="CDD" id="cd06225">
    <property type="entry name" value="HAMP"/>
    <property type="match status" value="1"/>
</dbReference>
<dbReference type="SUPFAM" id="SSF58104">
    <property type="entry name" value="Methyl-accepting chemotaxis protein (MCP) signaling domain"/>
    <property type="match status" value="1"/>
</dbReference>
<dbReference type="InterPro" id="IPR033462">
    <property type="entry name" value="Cache_3-Cache_2"/>
</dbReference>
<dbReference type="PROSITE" id="PS50111">
    <property type="entry name" value="CHEMOTAXIS_TRANSDUC_2"/>
    <property type="match status" value="1"/>
</dbReference>
<dbReference type="EMBL" id="SNZA01000004">
    <property type="protein sequence ID" value="TDR12657.1"/>
    <property type="molecule type" value="Genomic_DNA"/>
</dbReference>
<evidence type="ECO:0000256" key="8">
    <source>
        <dbReference type="SAM" id="Phobius"/>
    </source>
</evidence>
<evidence type="ECO:0000313" key="12">
    <source>
        <dbReference type="Proteomes" id="UP000295729"/>
    </source>
</evidence>
<dbReference type="InterPro" id="IPR003660">
    <property type="entry name" value="HAMP_dom"/>
</dbReference>
<dbReference type="SMART" id="SM00304">
    <property type="entry name" value="HAMP"/>
    <property type="match status" value="1"/>
</dbReference>
<organism evidence="11 12">
    <name type="scientific">Marinomonas communis</name>
    <dbReference type="NCBI Taxonomy" id="28254"/>
    <lineage>
        <taxon>Bacteria</taxon>
        <taxon>Pseudomonadati</taxon>
        <taxon>Pseudomonadota</taxon>
        <taxon>Gammaproteobacteria</taxon>
        <taxon>Oceanospirillales</taxon>
        <taxon>Oceanospirillaceae</taxon>
        <taxon>Marinomonas</taxon>
    </lineage>
</organism>
<evidence type="ECO:0000256" key="3">
    <source>
        <dbReference type="ARBA" id="ARBA00022989"/>
    </source>
</evidence>
<dbReference type="PROSITE" id="PS50885">
    <property type="entry name" value="HAMP"/>
    <property type="match status" value="1"/>
</dbReference>
<keyword evidence="4 8" id="KW-0472">Membrane</keyword>
<keyword evidence="12" id="KW-1185">Reference proteome</keyword>
<dbReference type="Gene3D" id="3.30.450.20">
    <property type="entry name" value="PAS domain"/>
    <property type="match status" value="1"/>
</dbReference>
<feature type="domain" description="HAMP" evidence="10">
    <location>
        <begin position="314"/>
        <end position="370"/>
    </location>
</feature>
<dbReference type="RefSeq" id="WP_133563539.1">
    <property type="nucleotide sequence ID" value="NZ_SNZA01000004.1"/>
</dbReference>
<dbReference type="SMART" id="SM00283">
    <property type="entry name" value="MA"/>
    <property type="match status" value="1"/>
</dbReference>
<sequence length="650" mass="71121">MPQFFQKMRLPNQISLGALFAIFISFAILIVIISKLIEEKVNTIVTDHQQTEALLVANQLEGQHTLITRSLDRTVKLIQANLNGSEFSKELNGAAITQQLTQLANASNSSVLLLQKQRGSFNVLHSSDSSISSGEQLDLGASPEKATKLSLANHRYLIQSLPLEQSSNLYVSVLVSMEKIYEVLNKSLGSIQFGEDGYVYVTDTGAHESDILIHPTLVGKKLYNLYPQLRNEFSQLYQGQNGVIHYTAQVQGKDREARESKAIYQRVSGWDWVVVIKTYTDEYRHEIMAIVWLISGVCALAALLLIALLWGFIQQALRPLNTIVTGVKEIGNGDLTYRFEHYVSGQSKNETHILQRAIQVMRDDLLKLIEQVHQTGDALVDSAQKISQANQQLIASANQSNHASMEVASAIQQVSASTEEVATRSTEVSEQSVSVTAVTNEGFGAVEKIEQTIASLSSSFERAAHTIEDVRNSTTNIGDVVNVINEIAEQTNLLALNAAIEAARAGEQGRGFAVVADEVRVLAQRTQQSTEEIQTVVSRLQEGSRSAVTTTQDGRDQVQLSVQQAAEAGALLSQINEAMNIVAEGISGVAAATEEQSVAAMQIRGNAEHLHQAADQTLSEVHLSQQQSDRVGALTEQLKANLSKFRIHKS</sequence>
<evidence type="ECO:0000256" key="4">
    <source>
        <dbReference type="ARBA" id="ARBA00023136"/>
    </source>
</evidence>
<feature type="transmembrane region" description="Helical" evidence="8">
    <location>
        <begin position="14"/>
        <end position="33"/>
    </location>
</feature>
<name>A0A4R6X6S5_9GAMM</name>
<feature type="transmembrane region" description="Helical" evidence="8">
    <location>
        <begin position="287"/>
        <end position="313"/>
    </location>
</feature>
<dbReference type="Pfam" id="PF00015">
    <property type="entry name" value="MCPsignal"/>
    <property type="match status" value="1"/>
</dbReference>
<evidence type="ECO:0000256" key="5">
    <source>
        <dbReference type="ARBA" id="ARBA00023224"/>
    </source>
</evidence>
<dbReference type="FunFam" id="1.10.287.950:FF:000001">
    <property type="entry name" value="Methyl-accepting chemotaxis sensory transducer"/>
    <property type="match status" value="1"/>
</dbReference>
<accession>A0A4R6X6S5</accession>
<dbReference type="Pfam" id="PF17201">
    <property type="entry name" value="Cache_3-Cache_2"/>
    <property type="match status" value="1"/>
</dbReference>
<evidence type="ECO:0000256" key="2">
    <source>
        <dbReference type="ARBA" id="ARBA00022692"/>
    </source>
</evidence>
<protein>
    <submittedName>
        <fullName evidence="11">Methyl-accepting chemotaxis protein</fullName>
    </submittedName>
</protein>
<keyword evidence="2 8" id="KW-0812">Transmembrane</keyword>
<comment type="caution">
    <text evidence="11">The sequence shown here is derived from an EMBL/GenBank/DDBJ whole genome shotgun (WGS) entry which is preliminary data.</text>
</comment>
<dbReference type="GO" id="GO:0007165">
    <property type="term" value="P:signal transduction"/>
    <property type="evidence" value="ECO:0007669"/>
    <property type="project" value="UniProtKB-KW"/>
</dbReference>
<reference evidence="11 12" key="1">
    <citation type="submission" date="2019-03" db="EMBL/GenBank/DDBJ databases">
        <title>Genomic Encyclopedia of Type Strains, Phase IV (KMG-IV): sequencing the most valuable type-strain genomes for metagenomic binning, comparative biology and taxonomic classification.</title>
        <authorList>
            <person name="Goeker M."/>
        </authorList>
    </citation>
    <scope>NUCLEOTIDE SEQUENCE [LARGE SCALE GENOMIC DNA]</scope>
    <source>
        <strain evidence="11 12">DSM 5604</strain>
    </source>
</reference>
<proteinExistence type="inferred from homology"/>
<evidence type="ECO:0000313" key="11">
    <source>
        <dbReference type="EMBL" id="TDR12657.1"/>
    </source>
</evidence>
<feature type="domain" description="Methyl-accepting transducer" evidence="9">
    <location>
        <begin position="375"/>
        <end position="611"/>
    </location>
</feature>
<evidence type="ECO:0000256" key="7">
    <source>
        <dbReference type="PROSITE-ProRule" id="PRU00284"/>
    </source>
</evidence>